<evidence type="ECO:0000256" key="4">
    <source>
        <dbReference type="SAM" id="SignalP"/>
    </source>
</evidence>
<dbReference type="SMART" id="SM00856">
    <property type="entry name" value="PMEI"/>
    <property type="match status" value="1"/>
</dbReference>
<comment type="caution">
    <text evidence="6">The sequence shown here is derived from an EMBL/GenBank/DDBJ whole genome shotgun (WGS) entry which is preliminary data.</text>
</comment>
<evidence type="ECO:0000256" key="3">
    <source>
        <dbReference type="ARBA" id="ARBA00038471"/>
    </source>
</evidence>
<accession>A0AAE1YWN3</accession>
<comment type="similarity">
    <text evidence="3">Belongs to the PMEI family.</text>
</comment>
<evidence type="ECO:0000313" key="7">
    <source>
        <dbReference type="Proteomes" id="UP001293254"/>
    </source>
</evidence>
<dbReference type="CDD" id="cd15797">
    <property type="entry name" value="PMEI"/>
    <property type="match status" value="1"/>
</dbReference>
<dbReference type="NCBIfam" id="TIGR01614">
    <property type="entry name" value="PME_inhib"/>
    <property type="match status" value="1"/>
</dbReference>
<feature type="chain" id="PRO_5042181388" description="Pectinesterase inhibitor domain-containing protein" evidence="4">
    <location>
        <begin position="26"/>
        <end position="206"/>
    </location>
</feature>
<dbReference type="EMBL" id="JACGWO010000001">
    <property type="protein sequence ID" value="KAK4437143.1"/>
    <property type="molecule type" value="Genomic_DNA"/>
</dbReference>
<dbReference type="SUPFAM" id="SSF101148">
    <property type="entry name" value="Plant invertase/pectin methylesterase inhibitor"/>
    <property type="match status" value="1"/>
</dbReference>
<feature type="domain" description="Pectinesterase inhibitor" evidence="5">
    <location>
        <begin position="27"/>
        <end position="166"/>
    </location>
</feature>
<dbReference type="FunFam" id="1.20.140.40:FF:000008">
    <property type="entry name" value="Invertase/pectin methylesterase inhibitor family protein"/>
    <property type="match status" value="1"/>
</dbReference>
<dbReference type="InterPro" id="IPR035513">
    <property type="entry name" value="Invertase/methylesterase_inhib"/>
</dbReference>
<dbReference type="InterPro" id="IPR052421">
    <property type="entry name" value="PCW_Enzyme_Inhibitor"/>
</dbReference>
<dbReference type="GO" id="GO:0046910">
    <property type="term" value="F:pectinesterase inhibitor activity"/>
    <property type="evidence" value="ECO:0007669"/>
    <property type="project" value="InterPro"/>
</dbReference>
<reference evidence="6" key="2">
    <citation type="journal article" date="2024" name="Plant">
        <title>Genomic evolution and insights into agronomic trait innovations of Sesamum species.</title>
        <authorList>
            <person name="Miao H."/>
            <person name="Wang L."/>
            <person name="Qu L."/>
            <person name="Liu H."/>
            <person name="Sun Y."/>
            <person name="Le M."/>
            <person name="Wang Q."/>
            <person name="Wei S."/>
            <person name="Zheng Y."/>
            <person name="Lin W."/>
            <person name="Duan Y."/>
            <person name="Cao H."/>
            <person name="Xiong S."/>
            <person name="Wang X."/>
            <person name="Wei L."/>
            <person name="Li C."/>
            <person name="Ma Q."/>
            <person name="Ju M."/>
            <person name="Zhao R."/>
            <person name="Li G."/>
            <person name="Mu C."/>
            <person name="Tian Q."/>
            <person name="Mei H."/>
            <person name="Zhang T."/>
            <person name="Gao T."/>
            <person name="Zhang H."/>
        </authorList>
    </citation>
    <scope>NUCLEOTIDE SEQUENCE</scope>
    <source>
        <strain evidence="6">3651</strain>
    </source>
</reference>
<name>A0AAE1YWN3_9LAMI</name>
<reference evidence="6" key="1">
    <citation type="submission" date="2020-06" db="EMBL/GenBank/DDBJ databases">
        <authorList>
            <person name="Li T."/>
            <person name="Hu X."/>
            <person name="Zhang T."/>
            <person name="Song X."/>
            <person name="Zhang H."/>
            <person name="Dai N."/>
            <person name="Sheng W."/>
            <person name="Hou X."/>
            <person name="Wei L."/>
        </authorList>
    </citation>
    <scope>NUCLEOTIDE SEQUENCE</scope>
    <source>
        <strain evidence="6">3651</strain>
        <tissue evidence="6">Leaf</tissue>
    </source>
</reference>
<evidence type="ECO:0000256" key="2">
    <source>
        <dbReference type="ARBA" id="ARBA00023157"/>
    </source>
</evidence>
<organism evidence="6 7">
    <name type="scientific">Sesamum alatum</name>
    <dbReference type="NCBI Taxonomy" id="300844"/>
    <lineage>
        <taxon>Eukaryota</taxon>
        <taxon>Viridiplantae</taxon>
        <taxon>Streptophyta</taxon>
        <taxon>Embryophyta</taxon>
        <taxon>Tracheophyta</taxon>
        <taxon>Spermatophyta</taxon>
        <taxon>Magnoliopsida</taxon>
        <taxon>eudicotyledons</taxon>
        <taxon>Gunneridae</taxon>
        <taxon>Pentapetalae</taxon>
        <taxon>asterids</taxon>
        <taxon>lamiids</taxon>
        <taxon>Lamiales</taxon>
        <taxon>Pedaliaceae</taxon>
        <taxon>Sesamum</taxon>
    </lineage>
</organism>
<keyword evidence="2" id="KW-1015">Disulfide bond</keyword>
<dbReference type="AlphaFoldDB" id="A0AAE1YWN3"/>
<evidence type="ECO:0000259" key="5">
    <source>
        <dbReference type="SMART" id="SM00856"/>
    </source>
</evidence>
<evidence type="ECO:0000313" key="6">
    <source>
        <dbReference type="EMBL" id="KAK4437143.1"/>
    </source>
</evidence>
<gene>
    <name evidence="6" type="ORF">Salat_0048200</name>
</gene>
<dbReference type="Proteomes" id="UP001293254">
    <property type="component" value="Unassembled WGS sequence"/>
</dbReference>
<evidence type="ECO:0000256" key="1">
    <source>
        <dbReference type="ARBA" id="ARBA00022729"/>
    </source>
</evidence>
<sequence length="206" mass="22756">MALMSSYNSLSYSFIFYLLLVGGQCLTTAALLEDVCRKAQDQAFCLTLLGNDPRSRNADAPLLAQIALDLASASAKATKPRIDSLHLYAKDPQLKTDLEQCQKYYTDALNALNNAVAYLKKADYRSLNVEAEDVYNGGHYCQDAFKPPKVSPLTNENNALSNYADIIGVISNMAYDHILDPGLGDKAECRTPRFELRLRRYSTIGG</sequence>
<dbReference type="Gene3D" id="1.20.140.40">
    <property type="entry name" value="Invertase/pectin methylesterase inhibitor family protein"/>
    <property type="match status" value="1"/>
</dbReference>
<dbReference type="InterPro" id="IPR034086">
    <property type="entry name" value="PMEI_plant"/>
</dbReference>
<keyword evidence="7" id="KW-1185">Reference proteome</keyword>
<dbReference type="PANTHER" id="PTHR36710">
    <property type="entry name" value="PECTINESTERASE INHIBITOR-LIKE"/>
    <property type="match status" value="1"/>
</dbReference>
<dbReference type="InterPro" id="IPR006501">
    <property type="entry name" value="Pectinesterase_inhib_dom"/>
</dbReference>
<proteinExistence type="inferred from homology"/>
<keyword evidence="1 4" id="KW-0732">Signal</keyword>
<dbReference type="PANTHER" id="PTHR36710:SF8">
    <property type="entry name" value="PECTINESTERASE INHIBITOR-LIKE"/>
    <property type="match status" value="1"/>
</dbReference>
<feature type="signal peptide" evidence="4">
    <location>
        <begin position="1"/>
        <end position="25"/>
    </location>
</feature>
<dbReference type="Pfam" id="PF04043">
    <property type="entry name" value="PMEI"/>
    <property type="match status" value="1"/>
</dbReference>
<protein>
    <recommendedName>
        <fullName evidence="5">Pectinesterase inhibitor domain-containing protein</fullName>
    </recommendedName>
</protein>